<proteinExistence type="predicted"/>
<dbReference type="Proteomes" id="UP001148786">
    <property type="component" value="Unassembled WGS sequence"/>
</dbReference>
<dbReference type="OrthoDB" id="10346213at2759"/>
<comment type="caution">
    <text evidence="1">The sequence shown here is derived from an EMBL/GenBank/DDBJ whole genome shotgun (WGS) entry which is preliminary data.</text>
</comment>
<gene>
    <name evidence="1" type="ORF">NLJ89_g9895</name>
</gene>
<accession>A0A9W8MRE4</accession>
<sequence>MSSDSSSERELEFGQCLQHLLSESIAPTTDKLDLKLHWDMLKLGPIRKVPRDTPTVNDYSIVETYGRKKIRRVPDNISVFVLSHLTSLSLTGNDVFIVLPYIHPRYLDHLTITVKDTDRLTRREEDYVTLARFLGLYYFPPMVYSGSPLSTLQTLKIYDPVISEAQWPAFLSAVPVMYIPTVRIYFKNPARRVARYLKRWPKAFETLGGYSGPSFGVYWDRGEVAEDRRSYLGWNRIPGTLGPDPSFDSDMRLVYFPRTREVWLRGECGREASFIVSEDSETERLLGVGRM</sequence>
<organism evidence="1 2">
    <name type="scientific">Agrocybe chaxingu</name>
    <dbReference type="NCBI Taxonomy" id="84603"/>
    <lineage>
        <taxon>Eukaryota</taxon>
        <taxon>Fungi</taxon>
        <taxon>Dikarya</taxon>
        <taxon>Basidiomycota</taxon>
        <taxon>Agaricomycotina</taxon>
        <taxon>Agaricomycetes</taxon>
        <taxon>Agaricomycetidae</taxon>
        <taxon>Agaricales</taxon>
        <taxon>Agaricineae</taxon>
        <taxon>Strophariaceae</taxon>
        <taxon>Agrocybe</taxon>
    </lineage>
</organism>
<dbReference type="AlphaFoldDB" id="A0A9W8MRE4"/>
<name>A0A9W8MRE4_9AGAR</name>
<dbReference type="EMBL" id="JANKHO010001647">
    <property type="protein sequence ID" value="KAJ3500212.1"/>
    <property type="molecule type" value="Genomic_DNA"/>
</dbReference>
<keyword evidence="2" id="KW-1185">Reference proteome</keyword>
<reference evidence="1" key="1">
    <citation type="submission" date="2022-07" db="EMBL/GenBank/DDBJ databases">
        <title>Genome Sequence of Agrocybe chaxingu.</title>
        <authorList>
            <person name="Buettner E."/>
        </authorList>
    </citation>
    <scope>NUCLEOTIDE SEQUENCE</scope>
    <source>
        <strain evidence="1">MP-N11</strain>
    </source>
</reference>
<evidence type="ECO:0000313" key="2">
    <source>
        <dbReference type="Proteomes" id="UP001148786"/>
    </source>
</evidence>
<evidence type="ECO:0000313" key="1">
    <source>
        <dbReference type="EMBL" id="KAJ3500212.1"/>
    </source>
</evidence>
<protein>
    <submittedName>
        <fullName evidence="1">Uncharacterized protein</fullName>
    </submittedName>
</protein>